<dbReference type="SUPFAM" id="SSF55073">
    <property type="entry name" value="Nucleotide cyclase"/>
    <property type="match status" value="1"/>
</dbReference>
<dbReference type="SMART" id="SM01079">
    <property type="entry name" value="CHASE"/>
    <property type="match status" value="1"/>
</dbReference>
<dbReference type="InterPro" id="IPR029787">
    <property type="entry name" value="Nucleotide_cyclase"/>
</dbReference>
<organism evidence="13 14">
    <name type="scientific">Herminiimonas fonticola</name>
    <dbReference type="NCBI Taxonomy" id="303380"/>
    <lineage>
        <taxon>Bacteria</taxon>
        <taxon>Pseudomonadati</taxon>
        <taxon>Pseudomonadota</taxon>
        <taxon>Betaproteobacteria</taxon>
        <taxon>Burkholderiales</taxon>
        <taxon>Oxalobacteraceae</taxon>
        <taxon>Herminiimonas</taxon>
    </lineage>
</organism>
<evidence type="ECO:0000259" key="10">
    <source>
        <dbReference type="PROSITE" id="PS50839"/>
    </source>
</evidence>
<dbReference type="AlphaFoldDB" id="A0A4R6G065"/>
<evidence type="ECO:0000256" key="4">
    <source>
        <dbReference type="ARBA" id="ARBA00023136"/>
    </source>
</evidence>
<dbReference type="PROSITE" id="PS50110">
    <property type="entry name" value="RESPONSE_REGULATORY"/>
    <property type="match status" value="1"/>
</dbReference>
<feature type="coiled-coil region" evidence="6">
    <location>
        <begin position="1079"/>
        <end position="1113"/>
    </location>
</feature>
<keyword evidence="5" id="KW-0597">Phosphoprotein</keyword>
<comment type="caution">
    <text evidence="13">The sequence shown here is derived from an EMBL/GenBank/DDBJ whole genome shotgun (WGS) entry which is preliminary data.</text>
</comment>
<gene>
    <name evidence="13" type="ORF">EV677_2943</name>
</gene>
<dbReference type="InterPro" id="IPR001789">
    <property type="entry name" value="Sig_transdc_resp-reg_receiver"/>
</dbReference>
<evidence type="ECO:0000256" key="6">
    <source>
        <dbReference type="SAM" id="Coils"/>
    </source>
</evidence>
<feature type="domain" description="Response regulatory" evidence="8">
    <location>
        <begin position="955"/>
        <end position="1070"/>
    </location>
</feature>
<dbReference type="InterPro" id="IPR006189">
    <property type="entry name" value="CHASE_dom"/>
</dbReference>
<dbReference type="Proteomes" id="UP000294737">
    <property type="component" value="Unassembled WGS sequence"/>
</dbReference>
<evidence type="ECO:0000256" key="3">
    <source>
        <dbReference type="ARBA" id="ARBA00022989"/>
    </source>
</evidence>
<dbReference type="Gene3D" id="3.30.450.350">
    <property type="entry name" value="CHASE domain"/>
    <property type="match status" value="1"/>
</dbReference>
<dbReference type="Gene3D" id="3.30.450.20">
    <property type="entry name" value="PAS domain"/>
    <property type="match status" value="1"/>
</dbReference>
<sequence length="1216" mass="136828">MSPFPFSKNLSLQALGTLILGFTGTIILFLVITNLENSRSTFDFQRRAENRISAVRNGLQMAEDNLATVNRLFTLAGPISPDQFRAFVEPMLERNAYIQNFTFHRLISEQERPLFEKRMREFYPNFLITEVLNGKIIPVRQKENYRVIEYVEPFQGNEAAFGLDATSRQSQDAAALRACQTGLVSATKPYVLVHRNLTMRGFVMLAPVYRANTNLQNVNTRCNLITGYTSAVFDTKRLVEQALSKRDLLKAEGYAVAVYSGDAENENDLIFRSEDTKYSATSSILVLPKFFALQPVDRRSNFEIAGLRWNVVVSSTPLPFFKYHLASFLTLLGGILASFLAAAYMQALVVRAERARQFNQESLEKSRLEQIMRDRNLQLEEERAHLRTLFDQTPSFIAILTGPQHIYEISNRSYDELVGHRNLIGKSVREALPELEGQGFYELLDRVYETAEPYIGKNLPIVIQAYLDKPAETRYVDFIYQPMFDAEGQVTAIFVQGNDISLYTKAQRELEHLVGHDALTGLPNDCLIAAELSKMMTQAELDQQSLVIMVVDIDRFNSVGERFGPAVANSSLKTIADRLHIVCRNDGVAGRLGGDKFLLVLQRDLEDSTCSHILQRIRTVIGEAIIIDHHELFLTCSIGIATYPTDATSPNELIQYAEMAMSGAKALGNNNFKFYTPELNERIRERLKLETAMRSALERSEFVVHYQPQLDLYTGKIVAVEALVRWQHPELGLVSPNSFIAAAEDIGLIVPLGEWVLKTACAQMKAWQKKGIENLRVAVNLSARQFAQGNLVEMIRTTLSSSGLEARYLDLELTESLVMTDVEYAIGSLKELNDIGVQLSIDDFGTGYSSLAYLKRFPIDVLKIDRSFIKDIPQNSNDAAIADAIISMAHSLGMRVLAEGVETEAQCEFLSRNMCDEVQGFLFSKALSAEEMEPILRESPGLPAHLLRLHKPARKLLLVDDEPSILSSLKRLLRQDGYHIITAADGQAGLDVLAQTEVDVIVSDQRMPGMTGVEFLRKVKTLYPHTVRIVLSGFTELKSVTDAVNEGAIYKFLTKPWEDDQLRGHIAEAFQHKEMADENRRLDIQVRTTNQELASANRKLEEALQYKQQQIQRREVSLDIVREALQHVPLPIIGLDEEEVAVFANGAAYELFEKVGLILGDSINQIIPEFSHPIPEHKTEEQYDAMINGLPFQILARRMGQGTQSRGSLIILKRLA</sequence>
<proteinExistence type="predicted"/>
<dbReference type="InterPro" id="IPR000014">
    <property type="entry name" value="PAS"/>
</dbReference>
<dbReference type="InterPro" id="IPR013656">
    <property type="entry name" value="PAS_4"/>
</dbReference>
<feature type="transmembrane region" description="Helical" evidence="7">
    <location>
        <begin position="12"/>
        <end position="32"/>
    </location>
</feature>
<keyword evidence="2 7" id="KW-0812">Transmembrane</keyword>
<dbReference type="SUPFAM" id="SSF141868">
    <property type="entry name" value="EAL domain-like"/>
    <property type="match status" value="1"/>
</dbReference>
<dbReference type="InterPro" id="IPR000160">
    <property type="entry name" value="GGDEF_dom"/>
</dbReference>
<dbReference type="Gene3D" id="3.30.70.270">
    <property type="match status" value="1"/>
</dbReference>
<evidence type="ECO:0000259" key="9">
    <source>
        <dbReference type="PROSITE" id="PS50113"/>
    </source>
</evidence>
<evidence type="ECO:0000256" key="1">
    <source>
        <dbReference type="ARBA" id="ARBA00004370"/>
    </source>
</evidence>
<comment type="subcellular location">
    <subcellularLocation>
        <location evidence="1">Membrane</location>
    </subcellularLocation>
</comment>
<dbReference type="OrthoDB" id="9763857at2"/>
<dbReference type="CDD" id="cd01948">
    <property type="entry name" value="EAL"/>
    <property type="match status" value="1"/>
</dbReference>
<keyword evidence="14" id="KW-1185">Reference proteome</keyword>
<dbReference type="SMART" id="SM00448">
    <property type="entry name" value="REC"/>
    <property type="match status" value="1"/>
</dbReference>
<accession>A0A4R6G065</accession>
<feature type="domain" description="GGDEF" evidence="12">
    <location>
        <begin position="544"/>
        <end position="677"/>
    </location>
</feature>
<dbReference type="SMART" id="SM00052">
    <property type="entry name" value="EAL"/>
    <property type="match status" value="1"/>
</dbReference>
<protein>
    <submittedName>
        <fullName evidence="13">Diguanylate cyclase (GGDEF)-like protein</fullName>
    </submittedName>
</protein>
<evidence type="ECO:0000313" key="13">
    <source>
        <dbReference type="EMBL" id="TDN87686.1"/>
    </source>
</evidence>
<dbReference type="GO" id="GO:0003824">
    <property type="term" value="F:catalytic activity"/>
    <property type="evidence" value="ECO:0007669"/>
    <property type="project" value="UniProtKB-ARBA"/>
</dbReference>
<dbReference type="EMBL" id="SNWF01000009">
    <property type="protein sequence ID" value="TDN87686.1"/>
    <property type="molecule type" value="Genomic_DNA"/>
</dbReference>
<dbReference type="FunFam" id="3.20.20.450:FF:000001">
    <property type="entry name" value="Cyclic di-GMP phosphodiesterase yahA"/>
    <property type="match status" value="1"/>
</dbReference>
<feature type="domain" description="EAL" evidence="11">
    <location>
        <begin position="686"/>
        <end position="940"/>
    </location>
</feature>
<evidence type="ECO:0000256" key="7">
    <source>
        <dbReference type="SAM" id="Phobius"/>
    </source>
</evidence>
<dbReference type="Pfam" id="PF00563">
    <property type="entry name" value="EAL"/>
    <property type="match status" value="1"/>
</dbReference>
<dbReference type="PROSITE" id="PS50887">
    <property type="entry name" value="GGDEF"/>
    <property type="match status" value="1"/>
</dbReference>
<dbReference type="InterPro" id="IPR042240">
    <property type="entry name" value="CHASE_sf"/>
</dbReference>
<evidence type="ECO:0000256" key="2">
    <source>
        <dbReference type="ARBA" id="ARBA00022692"/>
    </source>
</evidence>
<dbReference type="InterPro" id="IPR052155">
    <property type="entry name" value="Biofilm_reg_signaling"/>
</dbReference>
<dbReference type="InterPro" id="IPR011006">
    <property type="entry name" value="CheY-like_superfamily"/>
</dbReference>
<feature type="domain" description="PAC" evidence="9">
    <location>
        <begin position="457"/>
        <end position="512"/>
    </location>
</feature>
<dbReference type="PANTHER" id="PTHR44757">
    <property type="entry name" value="DIGUANYLATE CYCLASE DGCP"/>
    <property type="match status" value="1"/>
</dbReference>
<dbReference type="SMART" id="SM00267">
    <property type="entry name" value="GGDEF"/>
    <property type="match status" value="1"/>
</dbReference>
<feature type="domain" description="CHASE" evidence="10">
    <location>
        <begin position="75"/>
        <end position="273"/>
    </location>
</feature>
<evidence type="ECO:0000259" key="8">
    <source>
        <dbReference type="PROSITE" id="PS50110"/>
    </source>
</evidence>
<dbReference type="PROSITE" id="PS50113">
    <property type="entry name" value="PAC"/>
    <property type="match status" value="1"/>
</dbReference>
<keyword evidence="3 7" id="KW-1133">Transmembrane helix</keyword>
<dbReference type="Pfam" id="PF03924">
    <property type="entry name" value="CHASE"/>
    <property type="match status" value="1"/>
</dbReference>
<dbReference type="SUPFAM" id="SSF52172">
    <property type="entry name" value="CheY-like"/>
    <property type="match status" value="1"/>
</dbReference>
<keyword evidence="4 7" id="KW-0472">Membrane</keyword>
<evidence type="ECO:0000259" key="12">
    <source>
        <dbReference type="PROSITE" id="PS50887"/>
    </source>
</evidence>
<dbReference type="SMART" id="SM00091">
    <property type="entry name" value="PAS"/>
    <property type="match status" value="2"/>
</dbReference>
<dbReference type="SUPFAM" id="SSF55785">
    <property type="entry name" value="PYP-like sensor domain (PAS domain)"/>
    <property type="match status" value="1"/>
</dbReference>
<dbReference type="InterPro" id="IPR043128">
    <property type="entry name" value="Rev_trsase/Diguanyl_cyclase"/>
</dbReference>
<dbReference type="RefSeq" id="WP_112993201.1">
    <property type="nucleotide sequence ID" value="NZ_PTLZ01000006.1"/>
</dbReference>
<feature type="modified residue" description="4-aspartylphosphate" evidence="5">
    <location>
        <position position="1004"/>
    </location>
</feature>
<dbReference type="CDD" id="cd17569">
    <property type="entry name" value="REC_HupR-like"/>
    <property type="match status" value="1"/>
</dbReference>
<name>A0A4R6G065_9BURK</name>
<dbReference type="Pfam" id="PF08448">
    <property type="entry name" value="PAS_4"/>
    <property type="match status" value="1"/>
</dbReference>
<dbReference type="InterPro" id="IPR035965">
    <property type="entry name" value="PAS-like_dom_sf"/>
</dbReference>
<dbReference type="GO" id="GO:0000160">
    <property type="term" value="P:phosphorelay signal transduction system"/>
    <property type="evidence" value="ECO:0007669"/>
    <property type="project" value="InterPro"/>
</dbReference>
<dbReference type="Gene3D" id="3.20.20.450">
    <property type="entry name" value="EAL domain"/>
    <property type="match status" value="1"/>
</dbReference>
<dbReference type="NCBIfam" id="TIGR00254">
    <property type="entry name" value="GGDEF"/>
    <property type="match status" value="1"/>
</dbReference>
<dbReference type="InterPro" id="IPR001633">
    <property type="entry name" value="EAL_dom"/>
</dbReference>
<dbReference type="InterPro" id="IPR035919">
    <property type="entry name" value="EAL_sf"/>
</dbReference>
<dbReference type="Pfam" id="PF00072">
    <property type="entry name" value="Response_reg"/>
    <property type="match status" value="1"/>
</dbReference>
<dbReference type="PANTHER" id="PTHR44757:SF2">
    <property type="entry name" value="BIOFILM ARCHITECTURE MAINTENANCE PROTEIN MBAA"/>
    <property type="match status" value="1"/>
</dbReference>
<evidence type="ECO:0000259" key="11">
    <source>
        <dbReference type="PROSITE" id="PS50883"/>
    </source>
</evidence>
<dbReference type="Pfam" id="PF00990">
    <property type="entry name" value="GGDEF"/>
    <property type="match status" value="1"/>
</dbReference>
<reference evidence="13 14" key="1">
    <citation type="submission" date="2019-03" db="EMBL/GenBank/DDBJ databases">
        <title>Genomic Encyclopedia of Type Strains, Phase IV (KMG-IV): sequencing the most valuable type-strain genomes for metagenomic binning, comparative biology and taxonomic classification.</title>
        <authorList>
            <person name="Goeker M."/>
        </authorList>
    </citation>
    <scope>NUCLEOTIDE SEQUENCE [LARGE SCALE GENOMIC DNA]</scope>
    <source>
        <strain evidence="13 14">DSM 18555</strain>
    </source>
</reference>
<dbReference type="PROSITE" id="PS50839">
    <property type="entry name" value="CHASE"/>
    <property type="match status" value="1"/>
</dbReference>
<feature type="transmembrane region" description="Helical" evidence="7">
    <location>
        <begin position="325"/>
        <end position="345"/>
    </location>
</feature>
<evidence type="ECO:0000313" key="14">
    <source>
        <dbReference type="Proteomes" id="UP000294737"/>
    </source>
</evidence>
<keyword evidence="6" id="KW-0175">Coiled coil</keyword>
<dbReference type="PROSITE" id="PS50883">
    <property type="entry name" value="EAL"/>
    <property type="match status" value="1"/>
</dbReference>
<evidence type="ECO:0000256" key="5">
    <source>
        <dbReference type="PROSITE-ProRule" id="PRU00169"/>
    </source>
</evidence>
<dbReference type="CDD" id="cd01949">
    <property type="entry name" value="GGDEF"/>
    <property type="match status" value="1"/>
</dbReference>
<dbReference type="GO" id="GO:0016020">
    <property type="term" value="C:membrane"/>
    <property type="evidence" value="ECO:0007669"/>
    <property type="project" value="UniProtKB-SubCell"/>
</dbReference>
<dbReference type="InterPro" id="IPR000700">
    <property type="entry name" value="PAS-assoc_C"/>
</dbReference>
<dbReference type="Gene3D" id="3.40.50.2300">
    <property type="match status" value="1"/>
</dbReference>